<name>A0ACC1L3V5_9FUNG</name>
<reference evidence="1" key="1">
    <citation type="submission" date="2022-07" db="EMBL/GenBank/DDBJ databases">
        <title>Phylogenomic reconstructions and comparative analyses of Kickxellomycotina fungi.</title>
        <authorList>
            <person name="Reynolds N.K."/>
            <person name="Stajich J.E."/>
            <person name="Barry K."/>
            <person name="Grigoriev I.V."/>
            <person name="Crous P."/>
            <person name="Smith M.E."/>
        </authorList>
    </citation>
    <scope>NUCLEOTIDE SEQUENCE</scope>
    <source>
        <strain evidence="1">CBS 102833</strain>
    </source>
</reference>
<evidence type="ECO:0000313" key="1">
    <source>
        <dbReference type="EMBL" id="KAJ2800372.1"/>
    </source>
</evidence>
<comment type="caution">
    <text evidence="1">The sequence shown here is derived from an EMBL/GenBank/DDBJ whole genome shotgun (WGS) entry which is preliminary data.</text>
</comment>
<keyword evidence="2" id="KW-1185">Reference proteome</keyword>
<organism evidence="1 2">
    <name type="scientific">Coemansia furcata</name>
    <dbReference type="NCBI Taxonomy" id="417177"/>
    <lineage>
        <taxon>Eukaryota</taxon>
        <taxon>Fungi</taxon>
        <taxon>Fungi incertae sedis</taxon>
        <taxon>Zoopagomycota</taxon>
        <taxon>Kickxellomycotina</taxon>
        <taxon>Kickxellomycetes</taxon>
        <taxon>Kickxellales</taxon>
        <taxon>Kickxellaceae</taxon>
        <taxon>Coemansia</taxon>
    </lineage>
</organism>
<gene>
    <name evidence="1" type="ORF">H4S07_005194</name>
</gene>
<evidence type="ECO:0000313" key="2">
    <source>
        <dbReference type="Proteomes" id="UP001140096"/>
    </source>
</evidence>
<feature type="non-terminal residue" evidence="1">
    <location>
        <position position="280"/>
    </location>
</feature>
<protein>
    <submittedName>
        <fullName evidence="1">Uncharacterized protein</fullName>
    </submittedName>
</protein>
<accession>A0ACC1L3V5</accession>
<dbReference type="EMBL" id="JANBUP010002429">
    <property type="protein sequence ID" value="KAJ2800372.1"/>
    <property type="molecule type" value="Genomic_DNA"/>
</dbReference>
<proteinExistence type="predicted"/>
<dbReference type="Proteomes" id="UP001140096">
    <property type="component" value="Unassembled WGS sequence"/>
</dbReference>
<sequence>MTSRPADRSPGSGRDIEAGEIRVPLPEMRLDEIRRDVRASESTWSDLRQKYPPGKSCFGPLNFSVSSWSALASEDATGLGDDIDADEAYSQAATMAAYGVDILCRALNGPTVDRELTGQANKLFTTLCATLMDTRDRHRNSVTKAVAEKVGAFIHILDKLDSSPPTVDMSNHTMSLEQGELTIDSLEEQRLDKAEKLGDQMTPHSERRMSRSSTRDMRRPNSRSRSHSPNFQRPQQLQDYDTAQDNLLKQRPDRYPPNIGLYTQYSALKSAAPKHPVGDN</sequence>